<name>A0A512C4Z0_9HYPH</name>
<dbReference type="InterPro" id="IPR011006">
    <property type="entry name" value="CheY-like_superfamily"/>
</dbReference>
<dbReference type="CDD" id="cd00156">
    <property type="entry name" value="REC"/>
    <property type="match status" value="1"/>
</dbReference>
<dbReference type="SUPFAM" id="SSF52172">
    <property type="entry name" value="CheY-like"/>
    <property type="match status" value="1"/>
</dbReference>
<comment type="caution">
    <text evidence="1">The sequence shown here is derived from an EMBL/GenBank/DDBJ whole genome shotgun (WGS) entry which is preliminary data.</text>
</comment>
<dbReference type="Proteomes" id="UP000321085">
    <property type="component" value="Unassembled WGS sequence"/>
</dbReference>
<dbReference type="EMBL" id="BJYU01000412">
    <property type="protein sequence ID" value="GEO19303.1"/>
    <property type="molecule type" value="Genomic_DNA"/>
</dbReference>
<dbReference type="Gene3D" id="3.40.50.2300">
    <property type="match status" value="1"/>
</dbReference>
<protein>
    <recommendedName>
        <fullName evidence="3">Response regulatory domain-containing protein</fullName>
    </recommendedName>
</protein>
<evidence type="ECO:0000313" key="1">
    <source>
        <dbReference type="EMBL" id="GEO19303.1"/>
    </source>
</evidence>
<accession>A0A512C4Z0</accession>
<dbReference type="AlphaFoldDB" id="A0A512C4Z0"/>
<evidence type="ECO:0008006" key="3">
    <source>
        <dbReference type="Google" id="ProtNLM"/>
    </source>
</evidence>
<keyword evidence="2" id="KW-1185">Reference proteome</keyword>
<sequence length="175" mass="18982">MTRAQAFETLVLLARRERQICMATADCLIASSIKVIEVASTDEALSYLECRSNIRLVITEVNMPGCLSGLDLARYVTRRWPHLGIIVLGWPAAPIPSLAQTVTFPARAVRFLSCGGASVGQVDSDLPACLRDAAVLRARHQPGLSNTITFDTYAMSSRVWVSPHSAAIALKSSLR</sequence>
<reference evidence="1 2" key="1">
    <citation type="submission" date="2019-07" db="EMBL/GenBank/DDBJ databases">
        <title>Whole genome shotgun sequence of Microvirga aerophila NBRC 106136.</title>
        <authorList>
            <person name="Hosoyama A."/>
            <person name="Uohara A."/>
            <person name="Ohji S."/>
            <person name="Ichikawa N."/>
        </authorList>
    </citation>
    <scope>NUCLEOTIDE SEQUENCE [LARGE SCALE GENOMIC DNA]</scope>
    <source>
        <strain evidence="1 2">NBRC 106136</strain>
    </source>
</reference>
<proteinExistence type="predicted"/>
<evidence type="ECO:0000313" key="2">
    <source>
        <dbReference type="Proteomes" id="UP000321085"/>
    </source>
</evidence>
<gene>
    <name evidence="1" type="ORF">MAE02_69990</name>
</gene>
<organism evidence="1 2">
    <name type="scientific">Microvirga aerophila</name>
    <dbReference type="NCBI Taxonomy" id="670291"/>
    <lineage>
        <taxon>Bacteria</taxon>
        <taxon>Pseudomonadati</taxon>
        <taxon>Pseudomonadota</taxon>
        <taxon>Alphaproteobacteria</taxon>
        <taxon>Hyphomicrobiales</taxon>
        <taxon>Methylobacteriaceae</taxon>
        <taxon>Microvirga</taxon>
    </lineage>
</organism>